<dbReference type="InterPro" id="IPR043504">
    <property type="entry name" value="Peptidase_S1_PA_chymotrypsin"/>
</dbReference>
<keyword evidence="3 9" id="KW-0732">Signal</keyword>
<dbReference type="GeneID" id="113207506"/>
<dbReference type="InterPro" id="IPR001314">
    <property type="entry name" value="Peptidase_S1A"/>
</dbReference>
<dbReference type="PRINTS" id="PR00722">
    <property type="entry name" value="CHYMOTRYPSIN"/>
</dbReference>
<dbReference type="AlphaFoldDB" id="A0A6J1SKP8"/>
<evidence type="ECO:0000256" key="6">
    <source>
        <dbReference type="ARBA" id="ARBA00023145"/>
    </source>
</evidence>
<dbReference type="InterPro" id="IPR001254">
    <property type="entry name" value="Trypsin_dom"/>
</dbReference>
<feature type="chain" id="PRO_5027070882" evidence="9">
    <location>
        <begin position="24"/>
        <end position="342"/>
    </location>
</feature>
<dbReference type="PROSITE" id="PS50240">
    <property type="entry name" value="TRYPSIN_DOM"/>
    <property type="match status" value="1"/>
</dbReference>
<keyword evidence="11" id="KW-1185">Reference proteome</keyword>
<name>A0A6J1SKP8_FRAOC</name>
<proteinExistence type="inferred from homology"/>
<evidence type="ECO:0000256" key="1">
    <source>
        <dbReference type="ARBA" id="ARBA00007664"/>
    </source>
</evidence>
<evidence type="ECO:0000259" key="10">
    <source>
        <dbReference type="PROSITE" id="PS50240"/>
    </source>
</evidence>
<dbReference type="InterPro" id="IPR009003">
    <property type="entry name" value="Peptidase_S1_PA"/>
</dbReference>
<evidence type="ECO:0000313" key="12">
    <source>
        <dbReference type="RefSeq" id="XP_026279895.1"/>
    </source>
</evidence>
<sequence length="342" mass="35365">MMIMCRPRALLLLLLASLWAAHAASVPREAQPSLAIPSLIPPLAIPSLIPPLPIPSLIPPLPVPSLIPPLPVPSLIPPLPVPSLIPPLPVVARIIPIPARRPPRASLFGGGSPRIVNGNNTDIKQVPWQVALLAWEQFFCGGSAISATVVLTAAHCVHGEDTSGVAIRAGSSLSESGGQVVEVSEVIEHPQYDPNATDYDVCVFKLAESITFSASAQPVPIVRAGQQTPDGTIAIVSGWGDLKTGGPAATTLQSVYVPKVSDADCKKGYGAAAITTRMVCYGPLEGGKDSCQGDSGGPLVVNGVQVGVVSFGGKCAAPGRPGVYSNLADYELRDFITQEAGV</sequence>
<dbReference type="PROSITE" id="PS00134">
    <property type="entry name" value="TRYPSIN_HIS"/>
    <property type="match status" value="1"/>
</dbReference>
<evidence type="ECO:0000256" key="5">
    <source>
        <dbReference type="ARBA" id="ARBA00022825"/>
    </source>
</evidence>
<evidence type="ECO:0000256" key="7">
    <source>
        <dbReference type="ARBA" id="ARBA00023157"/>
    </source>
</evidence>
<dbReference type="RefSeq" id="XP_026279895.1">
    <property type="nucleotide sequence ID" value="XM_026424110.2"/>
</dbReference>
<dbReference type="Gene3D" id="2.40.10.10">
    <property type="entry name" value="Trypsin-like serine proteases"/>
    <property type="match status" value="1"/>
</dbReference>
<evidence type="ECO:0000313" key="11">
    <source>
        <dbReference type="Proteomes" id="UP000504606"/>
    </source>
</evidence>
<dbReference type="OrthoDB" id="10051896at2759"/>
<gene>
    <name evidence="12" type="primary">LOC113207506</name>
</gene>
<keyword evidence="5 8" id="KW-0720">Serine protease</keyword>
<dbReference type="PROSITE" id="PS00135">
    <property type="entry name" value="TRYPSIN_SER"/>
    <property type="match status" value="1"/>
</dbReference>
<evidence type="ECO:0000256" key="3">
    <source>
        <dbReference type="ARBA" id="ARBA00022729"/>
    </source>
</evidence>
<evidence type="ECO:0000256" key="2">
    <source>
        <dbReference type="ARBA" id="ARBA00022670"/>
    </source>
</evidence>
<dbReference type="InterPro" id="IPR018114">
    <property type="entry name" value="TRYPSIN_HIS"/>
</dbReference>
<dbReference type="Proteomes" id="UP000504606">
    <property type="component" value="Unplaced"/>
</dbReference>
<accession>A0A6J1SKP8</accession>
<dbReference type="GO" id="GO:0006508">
    <property type="term" value="P:proteolysis"/>
    <property type="evidence" value="ECO:0007669"/>
    <property type="project" value="UniProtKB-KW"/>
</dbReference>
<dbReference type="FunFam" id="2.40.10.10:FF:000077">
    <property type="entry name" value="Predicted protein"/>
    <property type="match status" value="1"/>
</dbReference>
<reference evidence="12" key="1">
    <citation type="submission" date="2025-08" db="UniProtKB">
        <authorList>
            <consortium name="RefSeq"/>
        </authorList>
    </citation>
    <scope>IDENTIFICATION</scope>
    <source>
        <tissue evidence="12">Whole organism</tissue>
    </source>
</reference>
<organism evidence="11 12">
    <name type="scientific">Frankliniella occidentalis</name>
    <name type="common">Western flower thrips</name>
    <name type="synonym">Euthrips occidentalis</name>
    <dbReference type="NCBI Taxonomy" id="133901"/>
    <lineage>
        <taxon>Eukaryota</taxon>
        <taxon>Metazoa</taxon>
        <taxon>Ecdysozoa</taxon>
        <taxon>Arthropoda</taxon>
        <taxon>Hexapoda</taxon>
        <taxon>Insecta</taxon>
        <taxon>Pterygota</taxon>
        <taxon>Neoptera</taxon>
        <taxon>Paraneoptera</taxon>
        <taxon>Thysanoptera</taxon>
        <taxon>Terebrantia</taxon>
        <taxon>Thripoidea</taxon>
        <taxon>Thripidae</taxon>
        <taxon>Frankliniella</taxon>
    </lineage>
</organism>
<dbReference type="Pfam" id="PF00089">
    <property type="entry name" value="Trypsin"/>
    <property type="match status" value="1"/>
</dbReference>
<dbReference type="GO" id="GO:0004252">
    <property type="term" value="F:serine-type endopeptidase activity"/>
    <property type="evidence" value="ECO:0007669"/>
    <property type="project" value="InterPro"/>
</dbReference>
<dbReference type="CDD" id="cd00190">
    <property type="entry name" value="Tryp_SPc"/>
    <property type="match status" value="1"/>
</dbReference>
<keyword evidence="7" id="KW-1015">Disulfide bond</keyword>
<keyword evidence="2 8" id="KW-0645">Protease</keyword>
<dbReference type="PANTHER" id="PTHR24276:SF91">
    <property type="entry name" value="AT26814P-RELATED"/>
    <property type="match status" value="1"/>
</dbReference>
<evidence type="ECO:0000256" key="8">
    <source>
        <dbReference type="RuleBase" id="RU363034"/>
    </source>
</evidence>
<protein>
    <submittedName>
        <fullName evidence="12">Trypsin-1-like</fullName>
    </submittedName>
</protein>
<comment type="similarity">
    <text evidence="1">Belongs to the peptidase S1 family.</text>
</comment>
<evidence type="ECO:0000256" key="4">
    <source>
        <dbReference type="ARBA" id="ARBA00022801"/>
    </source>
</evidence>
<dbReference type="InterPro" id="IPR033116">
    <property type="entry name" value="TRYPSIN_SER"/>
</dbReference>
<feature type="signal peptide" evidence="9">
    <location>
        <begin position="1"/>
        <end position="23"/>
    </location>
</feature>
<dbReference type="KEGG" id="foc:113207506"/>
<evidence type="ECO:0000256" key="9">
    <source>
        <dbReference type="SAM" id="SignalP"/>
    </source>
</evidence>
<keyword evidence="6" id="KW-0865">Zymogen</keyword>
<feature type="domain" description="Peptidase S1" evidence="10">
    <location>
        <begin position="115"/>
        <end position="341"/>
    </location>
</feature>
<dbReference type="SMART" id="SM00020">
    <property type="entry name" value="Tryp_SPc"/>
    <property type="match status" value="1"/>
</dbReference>
<keyword evidence="4 8" id="KW-0378">Hydrolase</keyword>
<dbReference type="SUPFAM" id="SSF50494">
    <property type="entry name" value="Trypsin-like serine proteases"/>
    <property type="match status" value="1"/>
</dbReference>
<dbReference type="InterPro" id="IPR050430">
    <property type="entry name" value="Peptidase_S1"/>
</dbReference>
<dbReference type="PANTHER" id="PTHR24276">
    <property type="entry name" value="POLYSERASE-RELATED"/>
    <property type="match status" value="1"/>
</dbReference>